<dbReference type="HOGENOM" id="CLU_1873562_0_0_10"/>
<feature type="region of interest" description="Disordered" evidence="1">
    <location>
        <begin position="61"/>
        <end position="99"/>
    </location>
</feature>
<evidence type="ECO:0000256" key="1">
    <source>
        <dbReference type="SAM" id="MobiDB-lite"/>
    </source>
</evidence>
<keyword evidence="3" id="KW-1185">Reference proteome</keyword>
<protein>
    <submittedName>
        <fullName evidence="2">Uncharacterized protein</fullName>
    </submittedName>
</protein>
<gene>
    <name evidence="2" type="ORF">HMPREF9420_2893</name>
</gene>
<comment type="caution">
    <text evidence="2">The sequence shown here is derived from an EMBL/GenBank/DDBJ whole genome shotgun (WGS) entry which is preliminary data.</text>
</comment>
<dbReference type="Proteomes" id="UP000003874">
    <property type="component" value="Unassembled WGS sequence"/>
</dbReference>
<feature type="compositionally biased region" description="Polar residues" evidence="1">
    <location>
        <begin position="70"/>
        <end position="95"/>
    </location>
</feature>
<dbReference type="RefSeq" id="WP_007136122.1">
    <property type="nucleotide sequence ID" value="NZ_GL629655.1"/>
</dbReference>
<dbReference type="OrthoDB" id="1072726at2"/>
<proteinExistence type="predicted"/>
<dbReference type="AlphaFoldDB" id="E6MTS5"/>
<dbReference type="EMBL" id="AEQO01000228">
    <property type="protein sequence ID" value="EFV02962.1"/>
    <property type="molecule type" value="Genomic_DNA"/>
</dbReference>
<reference evidence="2 3" key="1">
    <citation type="submission" date="2010-12" db="EMBL/GenBank/DDBJ databases">
        <authorList>
            <person name="Muzny D."/>
            <person name="Qin X."/>
            <person name="Deng J."/>
            <person name="Jiang H."/>
            <person name="Liu Y."/>
            <person name="Qu J."/>
            <person name="Song X.-Z."/>
            <person name="Zhang L."/>
            <person name="Thornton R."/>
            <person name="Coyle M."/>
            <person name="Francisco L."/>
            <person name="Jackson L."/>
            <person name="Javaid M."/>
            <person name="Korchina V."/>
            <person name="Kovar C."/>
            <person name="Mata R."/>
            <person name="Mathew T."/>
            <person name="Ngo R."/>
            <person name="Nguyen L."/>
            <person name="Nguyen N."/>
            <person name="Okwuonu G."/>
            <person name="Ongeri F."/>
            <person name="Pham C."/>
            <person name="Simmons D."/>
            <person name="Wilczek-Boney K."/>
            <person name="Hale W."/>
            <person name="Jakkamsetti A."/>
            <person name="Pham P."/>
            <person name="Ruth R."/>
            <person name="San Lucas F."/>
            <person name="Warren J."/>
            <person name="Zhang J."/>
            <person name="Zhao Z."/>
            <person name="Zhou C."/>
            <person name="Zhu D."/>
            <person name="Lee S."/>
            <person name="Bess C."/>
            <person name="Blankenburg K."/>
            <person name="Forbes L."/>
            <person name="Fu Q."/>
            <person name="Gubbala S."/>
            <person name="Hirani K."/>
            <person name="Jayaseelan J.C."/>
            <person name="Lara F."/>
            <person name="Munidasa M."/>
            <person name="Palculict T."/>
            <person name="Patil S."/>
            <person name="Pu L.-L."/>
            <person name="Saada N."/>
            <person name="Tang L."/>
            <person name="Weissenberger G."/>
            <person name="Zhu Y."/>
            <person name="Hemphill L."/>
            <person name="Shang Y."/>
            <person name="Youmans B."/>
            <person name="Ayvaz T."/>
            <person name="Ross M."/>
            <person name="Santibanez J."/>
            <person name="Aqrawi P."/>
            <person name="Gross S."/>
            <person name="Joshi V."/>
            <person name="Fowler G."/>
            <person name="Nazareth L."/>
            <person name="Reid J."/>
            <person name="Worley K."/>
            <person name="Petrosino J."/>
            <person name="Highlander S."/>
            <person name="Gibbs R."/>
        </authorList>
    </citation>
    <scope>NUCLEOTIDE SEQUENCE [LARGE SCALE GENOMIC DNA]</scope>
    <source>
        <strain evidence="2 3">DSM 15606</strain>
    </source>
</reference>
<sequence length="136" mass="15347">MFGMFMTIIIIGYVGYYGYNIIHDLYFDKTGEIVSTASIDEKEVDIKEELGNFTLYEADEDQSKKEDTKVSSNITIEETNTPQNNSLDTTDSNDSLPVMSGGIKVEELQEMLTSLENDEVGSDYYIVARTLQKGER</sequence>
<organism evidence="2 3">
    <name type="scientific">Segatella salivae DSM 15606</name>
    <dbReference type="NCBI Taxonomy" id="888832"/>
    <lineage>
        <taxon>Bacteria</taxon>
        <taxon>Pseudomonadati</taxon>
        <taxon>Bacteroidota</taxon>
        <taxon>Bacteroidia</taxon>
        <taxon>Bacteroidales</taxon>
        <taxon>Prevotellaceae</taxon>
        <taxon>Segatella</taxon>
    </lineage>
</organism>
<evidence type="ECO:0000313" key="2">
    <source>
        <dbReference type="EMBL" id="EFV02962.1"/>
    </source>
</evidence>
<accession>E6MTS5</accession>
<name>E6MTS5_9BACT</name>
<evidence type="ECO:0000313" key="3">
    <source>
        <dbReference type="Proteomes" id="UP000003874"/>
    </source>
</evidence>